<gene>
    <name evidence="1" type="ORF">CDO81_23220</name>
</gene>
<dbReference type="InterPro" id="IPR018490">
    <property type="entry name" value="cNMP-bd_dom_sf"/>
</dbReference>
<comment type="caution">
    <text evidence="1">The sequence shown here is derived from an EMBL/GenBank/DDBJ whole genome shotgun (WGS) entry which is preliminary data.</text>
</comment>
<dbReference type="AlphaFoldDB" id="A0A254N1K1"/>
<dbReference type="Gene3D" id="2.60.120.10">
    <property type="entry name" value="Jelly Rolls"/>
    <property type="match status" value="1"/>
</dbReference>
<protein>
    <recommendedName>
        <fullName evidence="3">Cyclic nucleotide-binding domain-containing protein</fullName>
    </recommendedName>
</protein>
<evidence type="ECO:0000313" key="1">
    <source>
        <dbReference type="EMBL" id="OWR01684.1"/>
    </source>
</evidence>
<evidence type="ECO:0008006" key="3">
    <source>
        <dbReference type="Google" id="ProtNLM"/>
    </source>
</evidence>
<accession>A0A254N1K1</accession>
<organism evidence="1 2">
    <name type="scientific">Roseateles puraquae</name>
    <dbReference type="NCBI Taxonomy" id="431059"/>
    <lineage>
        <taxon>Bacteria</taxon>
        <taxon>Pseudomonadati</taxon>
        <taxon>Pseudomonadota</taxon>
        <taxon>Betaproteobacteria</taxon>
        <taxon>Burkholderiales</taxon>
        <taxon>Sphaerotilaceae</taxon>
        <taxon>Roseateles</taxon>
    </lineage>
</organism>
<dbReference type="SUPFAM" id="SSF51206">
    <property type="entry name" value="cAMP-binding domain-like"/>
    <property type="match status" value="1"/>
</dbReference>
<reference evidence="1 2" key="1">
    <citation type="journal article" date="2007" name="Int. J. Syst. Evol. Microbiol.">
        <title>Description of Pelomonas aquatica sp. nov. and Pelomonas puraquae sp. nov., isolated from industrial and haemodialysis water.</title>
        <authorList>
            <person name="Gomila M."/>
            <person name="Bowien B."/>
            <person name="Falsen E."/>
            <person name="Moore E.R."/>
            <person name="Lalucat J."/>
        </authorList>
    </citation>
    <scope>NUCLEOTIDE SEQUENCE [LARGE SCALE GENOMIC DNA]</scope>
    <source>
        <strain evidence="1 2">CCUG 52769</strain>
    </source>
</reference>
<dbReference type="EMBL" id="NISI01000013">
    <property type="protein sequence ID" value="OWR01684.1"/>
    <property type="molecule type" value="Genomic_DNA"/>
</dbReference>
<sequence length="104" mass="11457">MWRQRDAAIARLDAKAGNLRQVEHEKALPAGALAGDLGLSAPDNRRTLTLEAVSDGVVYSLTAEEMALLYYQNPKLGFHVMRLIVARLMRDAQRHRPAVAPLPA</sequence>
<keyword evidence="2" id="KW-1185">Reference proteome</keyword>
<dbReference type="Proteomes" id="UP000197446">
    <property type="component" value="Unassembled WGS sequence"/>
</dbReference>
<name>A0A254N1K1_9BURK</name>
<evidence type="ECO:0000313" key="2">
    <source>
        <dbReference type="Proteomes" id="UP000197446"/>
    </source>
</evidence>
<proteinExistence type="predicted"/>
<dbReference type="InterPro" id="IPR014710">
    <property type="entry name" value="RmlC-like_jellyroll"/>
</dbReference>